<evidence type="ECO:0000256" key="7">
    <source>
        <dbReference type="HAMAP-Rule" id="MF_01021"/>
    </source>
</evidence>
<dbReference type="EMBL" id="FTNO01000002">
    <property type="protein sequence ID" value="SIR55697.1"/>
    <property type="molecule type" value="Genomic_DNA"/>
</dbReference>
<feature type="binding site" evidence="7">
    <location>
        <position position="76"/>
    </location>
    <ligand>
        <name>Mg(2+)</name>
        <dbReference type="ChEBI" id="CHEBI:18420"/>
    </ligand>
</feature>
<comment type="catalytic activity">
    <reaction evidence="1 7">
        <text>1-(5-phospho-beta-D-ribosyl)-5'-AMP + H2O = 1-(5-phospho-beta-D-ribosyl)-5-[(5-phospho-beta-D-ribosylamino)methylideneamino]imidazole-4-carboxamide</text>
        <dbReference type="Rhea" id="RHEA:20049"/>
        <dbReference type="ChEBI" id="CHEBI:15377"/>
        <dbReference type="ChEBI" id="CHEBI:58435"/>
        <dbReference type="ChEBI" id="CHEBI:59457"/>
        <dbReference type="EC" id="3.5.4.19"/>
    </reaction>
</comment>
<dbReference type="UniPathway" id="UPA00031">
    <property type="reaction ID" value="UER00008"/>
</dbReference>
<dbReference type="FunFam" id="3.10.20.810:FF:000001">
    <property type="entry name" value="Histidine biosynthesis bifunctional protein HisIE"/>
    <property type="match status" value="1"/>
</dbReference>
<evidence type="ECO:0000259" key="8">
    <source>
        <dbReference type="Pfam" id="PF01502"/>
    </source>
</evidence>
<dbReference type="AlphaFoldDB" id="A0A1N7BWF9"/>
<feature type="binding site" evidence="7">
    <location>
        <position position="77"/>
    </location>
    <ligand>
        <name>Zn(2+)</name>
        <dbReference type="ChEBI" id="CHEBI:29105"/>
        <note>ligand shared between dimeric partners</note>
    </ligand>
</feature>
<keyword evidence="10" id="KW-1185">Reference proteome</keyword>
<accession>A0A1N7BWF9</accession>
<comment type="pathway">
    <text evidence="2 7">Amino-acid biosynthesis; L-histidine biosynthesis; L-histidine from 5-phospho-alpha-D-ribose 1-diphosphate: step 3/9.</text>
</comment>
<feature type="domain" description="Phosphoribosyl-AMP cyclohydrolase" evidence="8">
    <location>
        <begin position="29"/>
        <end position="102"/>
    </location>
</feature>
<comment type="cofactor">
    <cofactor evidence="7">
        <name>Zn(2+)</name>
        <dbReference type="ChEBI" id="CHEBI:29105"/>
    </cofactor>
    <text evidence="7">Binds 1 zinc ion per subunit.</text>
</comment>
<comment type="subcellular location">
    <subcellularLocation>
        <location evidence="7">Cytoplasm</location>
    </subcellularLocation>
</comment>
<evidence type="ECO:0000256" key="6">
    <source>
        <dbReference type="ARBA" id="ARBA00023102"/>
    </source>
</evidence>
<keyword evidence="5 7" id="KW-0378">Hydrolase</keyword>
<dbReference type="RefSeq" id="WP_076430780.1">
    <property type="nucleotide sequence ID" value="NZ_FTNO01000002.1"/>
</dbReference>
<dbReference type="EC" id="3.5.4.19" evidence="7"/>
<feature type="binding site" evidence="7">
    <location>
        <position position="100"/>
    </location>
    <ligand>
        <name>Zn(2+)</name>
        <dbReference type="ChEBI" id="CHEBI:29105"/>
        <note>ligand shared between dimeric partners</note>
    </ligand>
</feature>
<dbReference type="GO" id="GO:0004636">
    <property type="term" value="F:phosphoribosyl-ATP diphosphatase activity"/>
    <property type="evidence" value="ECO:0007669"/>
    <property type="project" value="UniProtKB-ARBA"/>
</dbReference>
<dbReference type="InterPro" id="IPR026660">
    <property type="entry name" value="PRA-CH"/>
</dbReference>
<dbReference type="GO" id="GO:0008270">
    <property type="term" value="F:zinc ion binding"/>
    <property type="evidence" value="ECO:0007669"/>
    <property type="project" value="UniProtKB-UniRule"/>
</dbReference>
<dbReference type="SUPFAM" id="SSF141734">
    <property type="entry name" value="HisI-like"/>
    <property type="match status" value="1"/>
</dbReference>
<dbReference type="Gene3D" id="3.10.20.810">
    <property type="entry name" value="Phosphoribosyl-AMP cyclohydrolase"/>
    <property type="match status" value="1"/>
</dbReference>
<reference evidence="10" key="1">
    <citation type="submission" date="2017-01" db="EMBL/GenBank/DDBJ databases">
        <authorList>
            <person name="Varghese N."/>
            <person name="Submissions S."/>
        </authorList>
    </citation>
    <scope>NUCLEOTIDE SEQUENCE [LARGE SCALE GENOMIC DNA]</scope>
    <source>
        <strain evidence="10">CGMCC 1.7737</strain>
    </source>
</reference>
<dbReference type="GO" id="GO:0000105">
    <property type="term" value="P:L-histidine biosynthetic process"/>
    <property type="evidence" value="ECO:0007669"/>
    <property type="project" value="UniProtKB-UniRule"/>
</dbReference>
<keyword evidence="6 7" id="KW-0368">Histidine biosynthesis</keyword>
<evidence type="ECO:0000256" key="4">
    <source>
        <dbReference type="ARBA" id="ARBA00022605"/>
    </source>
</evidence>
<dbReference type="InterPro" id="IPR002496">
    <property type="entry name" value="PRib_AMP_CycHydrolase_dom"/>
</dbReference>
<evidence type="ECO:0000256" key="1">
    <source>
        <dbReference type="ARBA" id="ARBA00000024"/>
    </source>
</evidence>
<dbReference type="GO" id="GO:0004635">
    <property type="term" value="F:phosphoribosyl-AMP cyclohydrolase activity"/>
    <property type="evidence" value="ECO:0007669"/>
    <property type="project" value="UniProtKB-UniRule"/>
</dbReference>
<keyword evidence="4 7" id="KW-0028">Amino-acid biosynthesis</keyword>
<evidence type="ECO:0000256" key="5">
    <source>
        <dbReference type="ARBA" id="ARBA00022801"/>
    </source>
</evidence>
<sequence length="131" mass="14573">MTEEVALAFDDADLLPAIAQDADSGDVLMLAYVSPEAVKQTVETGLAHYYSRSRDELWKKGGTSGHVQHVENVRVDCDGDTFLYLVEQEGGACHTGYESCFYRQIEELNGDETAEIEVVAEKVYDPDEVYE</sequence>
<evidence type="ECO:0000313" key="9">
    <source>
        <dbReference type="EMBL" id="SIR55697.1"/>
    </source>
</evidence>
<feature type="binding site" evidence="7">
    <location>
        <position position="93"/>
    </location>
    <ligand>
        <name>Zn(2+)</name>
        <dbReference type="ChEBI" id="CHEBI:29105"/>
        <note>ligand shared between dimeric partners</note>
    </ligand>
</feature>
<dbReference type="Proteomes" id="UP000186914">
    <property type="component" value="Unassembled WGS sequence"/>
</dbReference>
<keyword evidence="7" id="KW-0479">Metal-binding</keyword>
<dbReference type="NCBIfam" id="NF000768">
    <property type="entry name" value="PRK00051.1"/>
    <property type="match status" value="1"/>
</dbReference>
<dbReference type="HAMAP" id="MF_01021">
    <property type="entry name" value="HisI"/>
    <property type="match status" value="1"/>
</dbReference>
<keyword evidence="7" id="KW-0460">Magnesium</keyword>
<comment type="function">
    <text evidence="7">Catalyzes the hydrolysis of the adenine ring of phosphoribosyl-AMP.</text>
</comment>
<evidence type="ECO:0000313" key="10">
    <source>
        <dbReference type="Proteomes" id="UP000186914"/>
    </source>
</evidence>
<dbReference type="GO" id="GO:0005737">
    <property type="term" value="C:cytoplasm"/>
    <property type="evidence" value="ECO:0007669"/>
    <property type="project" value="UniProtKB-SubCell"/>
</dbReference>
<dbReference type="Gene3D" id="4.10.80.70">
    <property type="match status" value="1"/>
</dbReference>
<organism evidence="9 10">
    <name type="scientific">Haladaptatus litoreus</name>
    <dbReference type="NCBI Taxonomy" id="553468"/>
    <lineage>
        <taxon>Archaea</taxon>
        <taxon>Methanobacteriati</taxon>
        <taxon>Methanobacteriota</taxon>
        <taxon>Stenosarchaea group</taxon>
        <taxon>Halobacteria</taxon>
        <taxon>Halobacteriales</taxon>
        <taxon>Haladaptataceae</taxon>
        <taxon>Haladaptatus</taxon>
    </lineage>
</organism>
<comment type="cofactor">
    <cofactor evidence="7">
        <name>Mg(2+)</name>
        <dbReference type="ChEBI" id="CHEBI:18420"/>
    </cofactor>
    <text evidence="7">Binds 1 Mg(2+) ion per subunit.</text>
</comment>
<comment type="subunit">
    <text evidence="7">Homodimer.</text>
</comment>
<keyword evidence="3 7" id="KW-0963">Cytoplasm</keyword>
<dbReference type="InterPro" id="IPR038019">
    <property type="entry name" value="PRib_AMP_CycHydrolase_sf"/>
</dbReference>
<dbReference type="Pfam" id="PF01502">
    <property type="entry name" value="PRA-CH"/>
    <property type="match status" value="1"/>
</dbReference>
<dbReference type="PANTHER" id="PTHR42945">
    <property type="entry name" value="HISTIDINE BIOSYNTHESIS BIFUNCTIONAL PROTEIN"/>
    <property type="match status" value="1"/>
</dbReference>
<dbReference type="OrthoDB" id="5853at2157"/>
<dbReference type="PANTHER" id="PTHR42945:SF1">
    <property type="entry name" value="HISTIDINE BIOSYNTHESIS BIFUNCTIONAL PROTEIN HIS7"/>
    <property type="match status" value="1"/>
</dbReference>
<gene>
    <name evidence="7" type="primary">hisI</name>
    <name evidence="9" type="ORF">SAMN05421858_2801</name>
</gene>
<protein>
    <recommendedName>
        <fullName evidence="7">Phosphoribosyl-AMP cyclohydrolase</fullName>
        <shortName evidence="7">PRA-CH</shortName>
        <ecNumber evidence="7">3.5.4.19</ecNumber>
    </recommendedName>
</protein>
<proteinExistence type="inferred from homology"/>
<feature type="binding site" evidence="7">
    <location>
        <position position="78"/>
    </location>
    <ligand>
        <name>Mg(2+)</name>
        <dbReference type="ChEBI" id="CHEBI:18420"/>
    </ligand>
</feature>
<name>A0A1N7BWF9_9EURY</name>
<dbReference type="GO" id="GO:0000287">
    <property type="term" value="F:magnesium ion binding"/>
    <property type="evidence" value="ECO:0007669"/>
    <property type="project" value="UniProtKB-UniRule"/>
</dbReference>
<keyword evidence="7" id="KW-0862">Zinc</keyword>
<feature type="binding site" evidence="7">
    <location>
        <position position="80"/>
    </location>
    <ligand>
        <name>Mg(2+)</name>
        <dbReference type="ChEBI" id="CHEBI:18420"/>
    </ligand>
</feature>
<evidence type="ECO:0000256" key="2">
    <source>
        <dbReference type="ARBA" id="ARBA00005169"/>
    </source>
</evidence>
<evidence type="ECO:0000256" key="3">
    <source>
        <dbReference type="ARBA" id="ARBA00022490"/>
    </source>
</evidence>
<comment type="similarity">
    <text evidence="7">Belongs to the PRA-CH family.</text>
</comment>